<dbReference type="RefSeq" id="WP_306743742.1">
    <property type="nucleotide sequence ID" value="NZ_NSDM01000001.1"/>
</dbReference>
<sequence>MAAELELATRPELLRTGLVPADLRSALYRALATLDGVTVTDGNANLDGRTGVAVTIETGTEHRELIVDPATGDFIGERTEAAEAAGSWIPAGTVTGYSAITTKVVNGLGETS</sequence>
<name>A0ABU0WS44_9PSEU</name>
<accession>A0ABU0WS44</accession>
<evidence type="ECO:0000313" key="1">
    <source>
        <dbReference type="EMBL" id="MDQ2582661.1"/>
    </source>
</evidence>
<evidence type="ECO:0000313" key="2">
    <source>
        <dbReference type="Proteomes" id="UP001225605"/>
    </source>
</evidence>
<organism evidence="1 2">
    <name type="scientific">Saccharothrix yanglingensis</name>
    <dbReference type="NCBI Taxonomy" id="659496"/>
    <lineage>
        <taxon>Bacteria</taxon>
        <taxon>Bacillati</taxon>
        <taxon>Actinomycetota</taxon>
        <taxon>Actinomycetes</taxon>
        <taxon>Pseudonocardiales</taxon>
        <taxon>Pseudonocardiaceae</taxon>
        <taxon>Saccharothrix</taxon>
    </lineage>
</organism>
<proteinExistence type="predicted"/>
<keyword evidence="2" id="KW-1185">Reference proteome</keyword>
<dbReference type="Proteomes" id="UP001225605">
    <property type="component" value="Unassembled WGS sequence"/>
</dbReference>
<gene>
    <name evidence="1" type="ORF">CKY47_01400</name>
</gene>
<protein>
    <submittedName>
        <fullName evidence="1">Uncharacterized protein</fullName>
    </submittedName>
</protein>
<reference evidence="1 2" key="1">
    <citation type="submission" date="2017-06" db="EMBL/GenBank/DDBJ databases">
        <title>Cultured bacterium strain Saccharothrix yanglingensis Hhs.015.</title>
        <authorList>
            <person name="Xia Y."/>
        </authorList>
    </citation>
    <scope>NUCLEOTIDE SEQUENCE [LARGE SCALE GENOMIC DNA]</scope>
    <source>
        <strain evidence="1 2">Hhs.015</strain>
    </source>
</reference>
<dbReference type="EMBL" id="NSDM01000001">
    <property type="protein sequence ID" value="MDQ2582661.1"/>
    <property type="molecule type" value="Genomic_DNA"/>
</dbReference>
<comment type="caution">
    <text evidence="1">The sequence shown here is derived from an EMBL/GenBank/DDBJ whole genome shotgun (WGS) entry which is preliminary data.</text>
</comment>